<evidence type="ECO:0000256" key="2">
    <source>
        <dbReference type="ARBA" id="ARBA00022723"/>
    </source>
</evidence>
<dbReference type="GO" id="GO:0050793">
    <property type="term" value="P:regulation of developmental process"/>
    <property type="evidence" value="ECO:0007669"/>
    <property type="project" value="TreeGrafter"/>
</dbReference>
<dbReference type="GeneID" id="106764009"/>
<evidence type="ECO:0000256" key="1">
    <source>
        <dbReference type="ARBA" id="ARBA00004123"/>
    </source>
</evidence>
<dbReference type="Proteomes" id="UP000087766">
    <property type="component" value="Chromosome 6"/>
</dbReference>
<proteinExistence type="predicted"/>
<name>A0A3Q0F221_VIGRR</name>
<keyword evidence="4" id="KW-0862">Zinc</keyword>
<dbReference type="GO" id="GO:0000976">
    <property type="term" value="F:transcription cis-regulatory region binding"/>
    <property type="evidence" value="ECO:0007669"/>
    <property type="project" value="TreeGrafter"/>
</dbReference>
<reference evidence="13" key="2">
    <citation type="submission" date="2025-08" db="UniProtKB">
        <authorList>
            <consortium name="RefSeq"/>
        </authorList>
    </citation>
    <scope>IDENTIFICATION</scope>
    <source>
        <tissue evidence="13">Leaf</tissue>
    </source>
</reference>
<keyword evidence="3 13" id="KW-0863">Zinc-finger</keyword>
<keyword evidence="9" id="KW-0539">Nucleus</keyword>
<gene>
    <name evidence="13" type="primary">LOC106764009</name>
</gene>
<dbReference type="PANTHER" id="PTHR31948:SF140">
    <property type="entry name" value="ZINC-FINGER HOMEODOMAIN PROTEIN 2"/>
    <property type="match status" value="1"/>
</dbReference>
<protein>
    <submittedName>
        <fullName evidence="13">Zinc-finger homeodomain protein 2 isoform X1</fullName>
    </submittedName>
</protein>
<evidence type="ECO:0000256" key="3">
    <source>
        <dbReference type="ARBA" id="ARBA00022771"/>
    </source>
</evidence>
<feature type="domain" description="ZF-HD dimerization-type" evidence="11">
    <location>
        <begin position="55"/>
        <end position="104"/>
    </location>
</feature>
<feature type="region of interest" description="Disordered" evidence="10">
    <location>
        <begin position="1"/>
        <end position="39"/>
    </location>
</feature>
<dbReference type="GO" id="GO:0008270">
    <property type="term" value="F:zinc ion binding"/>
    <property type="evidence" value="ECO:0007669"/>
    <property type="project" value="UniProtKB-KW"/>
</dbReference>
<dbReference type="NCBIfam" id="TIGR01565">
    <property type="entry name" value="homeo_ZF_HD"/>
    <property type="match status" value="1"/>
</dbReference>
<dbReference type="Pfam" id="PF04770">
    <property type="entry name" value="ZF-HD_dimer"/>
    <property type="match status" value="1"/>
</dbReference>
<keyword evidence="2" id="KW-0479">Metal-binding</keyword>
<feature type="compositionally biased region" description="Acidic residues" evidence="10">
    <location>
        <begin position="1"/>
        <end position="14"/>
    </location>
</feature>
<accession>A0A3Q0F221</accession>
<dbReference type="PANTHER" id="PTHR31948">
    <property type="entry name" value="ZINC-FINGER HOMEODOMAIN PROTEIN 2"/>
    <property type="match status" value="1"/>
</dbReference>
<dbReference type="GO" id="GO:0003700">
    <property type="term" value="F:DNA-binding transcription factor activity"/>
    <property type="evidence" value="ECO:0007669"/>
    <property type="project" value="TreeGrafter"/>
</dbReference>
<feature type="region of interest" description="Disordered" evidence="10">
    <location>
        <begin position="165"/>
        <end position="199"/>
    </location>
</feature>
<dbReference type="AlphaFoldDB" id="A0A3Q0F221"/>
<dbReference type="NCBIfam" id="TIGR01566">
    <property type="entry name" value="ZF_HD_prot_N"/>
    <property type="match status" value="1"/>
</dbReference>
<dbReference type="OrthoDB" id="1921929at2759"/>
<reference evidence="12" key="1">
    <citation type="journal article" date="2014" name="Nat. Commun.">
        <title>Genome sequence of mungbean and insights into evolution within Vigna species.</title>
        <authorList>
            <person name="Kang Y.J."/>
            <person name="Kim S.K."/>
            <person name="Kim M.Y."/>
            <person name="Lestari P."/>
            <person name="Kim K.H."/>
            <person name="Ha B.K."/>
            <person name="Jun T.H."/>
            <person name="Hwang W.J."/>
            <person name="Lee T."/>
            <person name="Lee J."/>
            <person name="Shim S."/>
            <person name="Yoon M.Y."/>
            <person name="Jang Y.E."/>
            <person name="Han K.S."/>
            <person name="Taeprayoon P."/>
            <person name="Yoon N."/>
            <person name="Somta P."/>
            <person name="Tanya P."/>
            <person name="Kim K.S."/>
            <person name="Gwag J.G."/>
            <person name="Moon J.K."/>
            <person name="Lee Y.H."/>
            <person name="Park B.S."/>
            <person name="Bombarely A."/>
            <person name="Doyle J.J."/>
            <person name="Jackson S.A."/>
            <person name="Schafleitner R."/>
            <person name="Srinives P."/>
            <person name="Varshney R.K."/>
            <person name="Lee S.H."/>
        </authorList>
    </citation>
    <scope>NUCLEOTIDE SEQUENCE [LARGE SCALE GENOMIC DNA]</scope>
    <source>
        <strain evidence="12">cv. VC1973A</strain>
    </source>
</reference>
<dbReference type="PROSITE" id="PS51523">
    <property type="entry name" value="ZF_HD_DIMER"/>
    <property type="match status" value="1"/>
</dbReference>
<keyword evidence="6 13" id="KW-0238">DNA-binding</keyword>
<dbReference type="GO" id="GO:0005634">
    <property type="term" value="C:nucleus"/>
    <property type="evidence" value="ECO:0007669"/>
    <property type="project" value="UniProtKB-SubCell"/>
</dbReference>
<evidence type="ECO:0000259" key="11">
    <source>
        <dbReference type="PROSITE" id="PS51523"/>
    </source>
</evidence>
<evidence type="ECO:0000313" key="12">
    <source>
        <dbReference type="Proteomes" id="UP000087766"/>
    </source>
</evidence>
<dbReference type="InterPro" id="IPR006455">
    <property type="entry name" value="Homeodomain_ZF_HD"/>
</dbReference>
<evidence type="ECO:0000256" key="4">
    <source>
        <dbReference type="ARBA" id="ARBA00022833"/>
    </source>
</evidence>
<keyword evidence="8" id="KW-0804">Transcription</keyword>
<dbReference type="RefSeq" id="XP_022637998.1">
    <property type="nucleotide sequence ID" value="XM_022782277.1"/>
</dbReference>
<keyword evidence="12" id="KW-1185">Reference proteome</keyword>
<evidence type="ECO:0000256" key="10">
    <source>
        <dbReference type="SAM" id="MobiDB-lite"/>
    </source>
</evidence>
<keyword evidence="7 13" id="KW-0371">Homeobox</keyword>
<sequence length="303" mass="33466">MEFDEQEEQEEEMGMPDPPVPAPVASYDSLGNSAARSKVGGEGRKGAFGAAAVRYRECQKNHAVSFGGHAVDGCCEFMPAGEDGTLEAVICAACNCHRNFHRKEIDGEMTSFHHRAQPPPPLHHHHQFSPYYHHRVPQHPSAGGYLHHHLATPPMAQHRPLALPAAASGGGLSREDEDISNPSSSGGGGGGGGGGSKKRFRTKFTQEQKDKMLAFAEQLGWRIQKHDESAVEQFCAETNVERKVLKVWMHNNKNTLDYNSRRRRSYIPFLFFCIRLIIFGLNGSMNTVSSRVVPSLFCSMELL</sequence>
<evidence type="ECO:0000256" key="6">
    <source>
        <dbReference type="ARBA" id="ARBA00023125"/>
    </source>
</evidence>
<dbReference type="STRING" id="3916.A0A3Q0F221"/>
<dbReference type="InterPro" id="IPR006456">
    <property type="entry name" value="ZF_HD_homeobox_Cys/His_dimer"/>
</dbReference>
<evidence type="ECO:0000256" key="9">
    <source>
        <dbReference type="ARBA" id="ARBA00023242"/>
    </source>
</evidence>
<organism evidence="12 13">
    <name type="scientific">Vigna radiata var. radiata</name>
    <name type="common">Mung bean</name>
    <name type="synonym">Phaseolus aureus</name>
    <dbReference type="NCBI Taxonomy" id="3916"/>
    <lineage>
        <taxon>Eukaryota</taxon>
        <taxon>Viridiplantae</taxon>
        <taxon>Streptophyta</taxon>
        <taxon>Embryophyta</taxon>
        <taxon>Tracheophyta</taxon>
        <taxon>Spermatophyta</taxon>
        <taxon>Magnoliopsida</taxon>
        <taxon>eudicotyledons</taxon>
        <taxon>Gunneridae</taxon>
        <taxon>Pentapetalae</taxon>
        <taxon>rosids</taxon>
        <taxon>fabids</taxon>
        <taxon>Fabales</taxon>
        <taxon>Fabaceae</taxon>
        <taxon>Papilionoideae</taxon>
        <taxon>50 kb inversion clade</taxon>
        <taxon>NPAAA clade</taxon>
        <taxon>indigoferoid/millettioid clade</taxon>
        <taxon>Phaseoleae</taxon>
        <taxon>Vigna</taxon>
    </lineage>
</organism>
<evidence type="ECO:0000313" key="13">
    <source>
        <dbReference type="RefSeq" id="XP_022637998.1"/>
    </source>
</evidence>
<comment type="subcellular location">
    <subcellularLocation>
        <location evidence="1">Nucleus</location>
    </subcellularLocation>
</comment>
<evidence type="ECO:0000256" key="7">
    <source>
        <dbReference type="ARBA" id="ARBA00023155"/>
    </source>
</evidence>
<feature type="compositionally biased region" description="Gly residues" evidence="10">
    <location>
        <begin position="185"/>
        <end position="195"/>
    </location>
</feature>
<dbReference type="SUPFAM" id="SSF46689">
    <property type="entry name" value="Homeodomain-like"/>
    <property type="match status" value="1"/>
</dbReference>
<evidence type="ECO:0000256" key="5">
    <source>
        <dbReference type="ARBA" id="ARBA00023015"/>
    </source>
</evidence>
<dbReference type="Gene3D" id="1.10.10.60">
    <property type="entry name" value="Homeodomain-like"/>
    <property type="match status" value="1"/>
</dbReference>
<evidence type="ECO:0000256" key="8">
    <source>
        <dbReference type="ARBA" id="ARBA00023163"/>
    </source>
</evidence>
<dbReference type="FunFam" id="1.10.10.60:FF:000257">
    <property type="entry name" value="Zinc-finger homeodomain protein 2"/>
    <property type="match status" value="1"/>
</dbReference>
<dbReference type="InterPro" id="IPR009057">
    <property type="entry name" value="Homeodomain-like_sf"/>
</dbReference>
<keyword evidence="5" id="KW-0805">Transcription regulation</keyword>